<sequence length="348" mass="39331">MNPDNKLSFAQVFMMLMLMNGLACHVIVNPMILDASGRDSWITVLVTGIVLLVWMMLLAFIMRRSGQQEFKTWLARRISPVGAWLLILPVCVQMYLIGGMTVVHTTSWHITNYLPATPKLLLVIALVLFCCFIALWGLNVIAILSGVLLPLVVVLGIFVGSFNAPMKDYALLRPILEHGWGPVLAGMVYAGAGFVELVVLIIMQHRIKTKVRVWHLLLYGFITVIITLGPIIGAITEFGPEEAANQMTSPYEQWRLVRIGLYVEHLDFLSIFQWLSGACVRISLSVYLFVETLSIRKDRVRGWIIIAVTASYILLSLIPINEYSFYLWLYRYYMPVSLIVILTLSFFG</sequence>
<dbReference type="PANTHER" id="PTHR34975:SF2">
    <property type="entry name" value="SPORE GERMINATION PROTEIN A2"/>
    <property type="match status" value="1"/>
</dbReference>
<dbReference type="Pfam" id="PF03845">
    <property type="entry name" value="Spore_permease"/>
    <property type="match status" value="1"/>
</dbReference>
<evidence type="ECO:0000256" key="3">
    <source>
        <dbReference type="ARBA" id="ARBA00022448"/>
    </source>
</evidence>
<dbReference type="NCBIfam" id="TIGR00912">
    <property type="entry name" value="2A0309"/>
    <property type="match status" value="1"/>
</dbReference>
<evidence type="ECO:0000256" key="1">
    <source>
        <dbReference type="ARBA" id="ARBA00004141"/>
    </source>
</evidence>
<keyword evidence="6 8" id="KW-1133">Transmembrane helix</keyword>
<keyword evidence="3" id="KW-0813">Transport</keyword>
<feature type="transmembrane region" description="Helical" evidence="8">
    <location>
        <begin position="120"/>
        <end position="138"/>
    </location>
</feature>
<keyword evidence="4" id="KW-0309">Germination</keyword>
<keyword evidence="10" id="KW-1185">Reference proteome</keyword>
<keyword evidence="7 8" id="KW-0472">Membrane</keyword>
<keyword evidence="5 8" id="KW-0812">Transmembrane</keyword>
<evidence type="ECO:0000256" key="4">
    <source>
        <dbReference type="ARBA" id="ARBA00022544"/>
    </source>
</evidence>
<dbReference type="PANTHER" id="PTHR34975">
    <property type="entry name" value="SPORE GERMINATION PROTEIN A2"/>
    <property type="match status" value="1"/>
</dbReference>
<comment type="subcellular location">
    <subcellularLocation>
        <location evidence="1">Membrane</location>
        <topology evidence="1">Multi-pass membrane protein</topology>
    </subcellularLocation>
</comment>
<feature type="transmembrane region" description="Helical" evidence="8">
    <location>
        <begin position="271"/>
        <end position="290"/>
    </location>
</feature>
<feature type="transmembrane region" description="Helical" evidence="8">
    <location>
        <begin position="7"/>
        <end position="28"/>
    </location>
</feature>
<accession>A0ABQ4N6V7</accession>
<feature type="transmembrane region" description="Helical" evidence="8">
    <location>
        <begin position="143"/>
        <end position="163"/>
    </location>
</feature>
<gene>
    <name evidence="9" type="ORF">PACILC2_24750</name>
</gene>
<evidence type="ECO:0000256" key="7">
    <source>
        <dbReference type="ARBA" id="ARBA00023136"/>
    </source>
</evidence>
<comment type="caution">
    <text evidence="9">The sequence shown here is derived from an EMBL/GenBank/DDBJ whole genome shotgun (WGS) entry which is preliminary data.</text>
</comment>
<feature type="transmembrane region" description="Helical" evidence="8">
    <location>
        <begin position="81"/>
        <end position="100"/>
    </location>
</feature>
<dbReference type="RefSeq" id="WP_244863442.1">
    <property type="nucleotide sequence ID" value="NZ_BOVJ01000075.1"/>
</dbReference>
<name>A0ABQ4N6V7_9BACL</name>
<dbReference type="SUPFAM" id="SSF81343">
    <property type="entry name" value="Fumarate reductase respiratory complex transmembrane subunits"/>
    <property type="match status" value="1"/>
</dbReference>
<feature type="transmembrane region" description="Helical" evidence="8">
    <location>
        <begin position="183"/>
        <end position="202"/>
    </location>
</feature>
<reference evidence="9 10" key="1">
    <citation type="submission" date="2021-04" db="EMBL/GenBank/DDBJ databases">
        <title>Draft genome sequence of Paenibacillus cisolokensis, LC2-13A.</title>
        <authorList>
            <person name="Uke A."/>
            <person name="Chhe C."/>
            <person name="Baramee S."/>
            <person name="Kosugi A."/>
        </authorList>
    </citation>
    <scope>NUCLEOTIDE SEQUENCE [LARGE SCALE GENOMIC DNA]</scope>
    <source>
        <strain evidence="9 10">LC2-13A</strain>
    </source>
</reference>
<proteinExistence type="inferred from homology"/>
<dbReference type="Proteomes" id="UP000680304">
    <property type="component" value="Unassembled WGS sequence"/>
</dbReference>
<evidence type="ECO:0000256" key="8">
    <source>
        <dbReference type="SAM" id="Phobius"/>
    </source>
</evidence>
<evidence type="ECO:0000256" key="2">
    <source>
        <dbReference type="ARBA" id="ARBA00007998"/>
    </source>
</evidence>
<evidence type="ECO:0000256" key="5">
    <source>
        <dbReference type="ARBA" id="ARBA00022692"/>
    </source>
</evidence>
<dbReference type="InterPro" id="IPR034804">
    <property type="entry name" value="SQR/QFR_C/D"/>
</dbReference>
<evidence type="ECO:0000256" key="6">
    <source>
        <dbReference type="ARBA" id="ARBA00022989"/>
    </source>
</evidence>
<dbReference type="InterPro" id="IPR004761">
    <property type="entry name" value="Spore_GerAB"/>
</dbReference>
<evidence type="ECO:0000313" key="10">
    <source>
        <dbReference type="Proteomes" id="UP000680304"/>
    </source>
</evidence>
<protein>
    <submittedName>
        <fullName evidence="9">Uncharacterized protein</fullName>
    </submittedName>
</protein>
<organism evidence="9 10">
    <name type="scientific">Paenibacillus cisolokensis</name>
    <dbReference type="NCBI Taxonomy" id="1658519"/>
    <lineage>
        <taxon>Bacteria</taxon>
        <taxon>Bacillati</taxon>
        <taxon>Bacillota</taxon>
        <taxon>Bacilli</taxon>
        <taxon>Bacillales</taxon>
        <taxon>Paenibacillaceae</taxon>
        <taxon>Paenibacillus</taxon>
    </lineage>
</organism>
<feature type="transmembrane region" description="Helical" evidence="8">
    <location>
        <begin position="40"/>
        <end position="61"/>
    </location>
</feature>
<feature type="transmembrane region" description="Helical" evidence="8">
    <location>
        <begin position="214"/>
        <end position="235"/>
    </location>
</feature>
<dbReference type="EMBL" id="BOVJ01000075">
    <property type="protein sequence ID" value="GIQ63907.1"/>
    <property type="molecule type" value="Genomic_DNA"/>
</dbReference>
<feature type="transmembrane region" description="Helical" evidence="8">
    <location>
        <begin position="302"/>
        <end position="320"/>
    </location>
</feature>
<comment type="similarity">
    <text evidence="2">Belongs to the amino acid-polyamine-organocation (APC) superfamily. Spore germination protein (SGP) (TC 2.A.3.9) family.</text>
</comment>
<feature type="transmembrane region" description="Helical" evidence="8">
    <location>
        <begin position="326"/>
        <end position="347"/>
    </location>
</feature>
<evidence type="ECO:0000313" key="9">
    <source>
        <dbReference type="EMBL" id="GIQ63907.1"/>
    </source>
</evidence>